<sequence length="201" mass="24419">MRRFKFFTDLTKEEQWLNEMARRGYHLMYRSLGYRFKKGEPKNTIYKIDYRKFKRKADFMDYEMMFEDSGWSRLPCPRRNGHQYFERIDERATEDIFSDQQSKAARYKRISDLYLTQFYISIPLIFIFYIVDMLPTNFNPVNWYLTPGLWDKEGVSFWFAFLFETPFALMRGLAVYFLILTILLCGAYGLRAKKHYEKEAA</sequence>
<evidence type="ECO:0000256" key="1">
    <source>
        <dbReference type="SAM" id="Phobius"/>
    </source>
</evidence>
<keyword evidence="1" id="KW-0472">Membrane</keyword>
<comment type="caution">
    <text evidence="2">The sequence shown here is derived from an EMBL/GenBank/DDBJ whole genome shotgun (WGS) entry which is preliminary data.</text>
</comment>
<evidence type="ECO:0000313" key="2">
    <source>
        <dbReference type="EMBL" id="MEN0644021.1"/>
    </source>
</evidence>
<protein>
    <submittedName>
        <fullName evidence="2">DUF2812 domain-containing protein</fullName>
    </submittedName>
</protein>
<feature type="transmembrane region" description="Helical" evidence="1">
    <location>
        <begin position="168"/>
        <end position="190"/>
    </location>
</feature>
<dbReference type="Pfam" id="PF11193">
    <property type="entry name" value="DUF2812"/>
    <property type="match status" value="1"/>
</dbReference>
<accession>A0ABU9VMC1</accession>
<dbReference type="InterPro" id="IPR021359">
    <property type="entry name" value="DUF2812"/>
</dbReference>
<feature type="transmembrane region" description="Helical" evidence="1">
    <location>
        <begin position="113"/>
        <end position="131"/>
    </location>
</feature>
<evidence type="ECO:0000313" key="3">
    <source>
        <dbReference type="Proteomes" id="UP001418796"/>
    </source>
</evidence>
<keyword evidence="1" id="KW-1133">Transmembrane helix</keyword>
<dbReference type="EMBL" id="JBCITK010000001">
    <property type="protein sequence ID" value="MEN0644021.1"/>
    <property type="molecule type" value="Genomic_DNA"/>
</dbReference>
<name>A0ABU9VMC1_9BACI</name>
<gene>
    <name evidence="2" type="ORF">MKY91_12735</name>
</gene>
<proteinExistence type="predicted"/>
<organism evidence="2 3">
    <name type="scientific">Alkalicoccobacillus gibsonii</name>
    <dbReference type="NCBI Taxonomy" id="79881"/>
    <lineage>
        <taxon>Bacteria</taxon>
        <taxon>Bacillati</taxon>
        <taxon>Bacillota</taxon>
        <taxon>Bacilli</taxon>
        <taxon>Bacillales</taxon>
        <taxon>Bacillaceae</taxon>
        <taxon>Alkalicoccobacillus</taxon>
    </lineage>
</organism>
<keyword evidence="1" id="KW-0812">Transmembrane</keyword>
<dbReference type="RefSeq" id="WP_343130799.1">
    <property type="nucleotide sequence ID" value="NZ_JBCITK010000001.1"/>
</dbReference>
<dbReference type="Proteomes" id="UP001418796">
    <property type="component" value="Unassembled WGS sequence"/>
</dbReference>
<reference evidence="2 3" key="1">
    <citation type="submission" date="2024-03" db="EMBL/GenBank/DDBJ databases">
        <title>Bacilli Hybrid Assemblies.</title>
        <authorList>
            <person name="Kovac J."/>
        </authorList>
    </citation>
    <scope>NUCLEOTIDE SEQUENCE [LARGE SCALE GENOMIC DNA]</scope>
    <source>
        <strain evidence="2 3">FSL R7-0666</strain>
    </source>
</reference>
<keyword evidence="3" id="KW-1185">Reference proteome</keyword>